<dbReference type="InterPro" id="IPR050327">
    <property type="entry name" value="Proton-linked_MCT"/>
</dbReference>
<name>Q21BM3_RHOPB</name>
<sequence>MSQTISIPIDVSDTRSNFGKWGWSVVTIEGLMLWIAAGVQVHGLNIMVPVLSEYFDIPKTTLLFWATPASWGSVVAAYVLAKVVEWKGAKFTIIFSLIACALCFGLIGTWNSVAAFVVLFSGVCFFGSGYAYIAGMALIANWFPKKKSLALGWVTMGQTMSTALFVPMLAAFFGFFGVQYGFWAVSAIMVVLLILVMSFVVDTPEERGCTPDNVPMTAAEIAQSREEQENYVVPFSSLQLLGMRDVWLIALGSGGIYVVLVGVLSQLVPRLMALGYSLQTAILFLSIAAFIGVPGAYIWGWLGQKVSTRTSLIIYSLWWLVAVMLNMFEFNTFTLYASLGMIGLSFGGATNLTTSIVAEKFPRAAFITAFGVIQPIQSIIRCCAFAILAFGLTYLGGYTGAYALLAGVAVLNALLFWATDPTPVA</sequence>
<dbReference type="InterPro" id="IPR011701">
    <property type="entry name" value="MFS"/>
</dbReference>
<feature type="transmembrane region" description="Helical" evidence="4">
    <location>
        <begin position="182"/>
        <end position="201"/>
    </location>
</feature>
<gene>
    <name evidence="6" type="ordered locus">RPC_0640</name>
</gene>
<dbReference type="eggNOG" id="COG2271">
    <property type="taxonomic scope" value="Bacteria"/>
</dbReference>
<proteinExistence type="predicted"/>
<feature type="transmembrane region" description="Helical" evidence="4">
    <location>
        <begin position="88"/>
        <end position="107"/>
    </location>
</feature>
<feature type="transmembrane region" description="Helical" evidence="4">
    <location>
        <begin position="113"/>
        <end position="139"/>
    </location>
</feature>
<feature type="transmembrane region" description="Helical" evidence="4">
    <location>
        <begin position="312"/>
        <end position="328"/>
    </location>
</feature>
<dbReference type="RefSeq" id="WP_011471121.1">
    <property type="nucleotide sequence ID" value="NC_007925.1"/>
</dbReference>
<organism evidence="6">
    <name type="scientific">Rhodopseudomonas palustris (strain BisB18)</name>
    <dbReference type="NCBI Taxonomy" id="316056"/>
    <lineage>
        <taxon>Bacteria</taxon>
        <taxon>Pseudomonadati</taxon>
        <taxon>Pseudomonadota</taxon>
        <taxon>Alphaproteobacteria</taxon>
        <taxon>Hyphomicrobiales</taxon>
        <taxon>Nitrobacteraceae</taxon>
        <taxon>Rhodopseudomonas</taxon>
    </lineage>
</organism>
<dbReference type="STRING" id="316056.RPC_0640"/>
<dbReference type="OrthoDB" id="9796632at2"/>
<dbReference type="GO" id="GO:0022857">
    <property type="term" value="F:transmembrane transporter activity"/>
    <property type="evidence" value="ECO:0007669"/>
    <property type="project" value="InterPro"/>
</dbReference>
<dbReference type="InterPro" id="IPR020846">
    <property type="entry name" value="MFS_dom"/>
</dbReference>
<feature type="transmembrane region" description="Helical" evidence="4">
    <location>
        <begin position="334"/>
        <end position="357"/>
    </location>
</feature>
<protein>
    <submittedName>
        <fullName evidence="6">Major facilitator superfamily MFS_1</fullName>
    </submittedName>
</protein>
<dbReference type="PANTHER" id="PTHR11360:SF290">
    <property type="entry name" value="MONOCARBOXYLATE MFS PERMEASE"/>
    <property type="match status" value="1"/>
</dbReference>
<feature type="transmembrane region" description="Helical" evidence="4">
    <location>
        <begin position="401"/>
        <end position="419"/>
    </location>
</feature>
<dbReference type="PANTHER" id="PTHR11360">
    <property type="entry name" value="MONOCARBOXYLATE TRANSPORTER"/>
    <property type="match status" value="1"/>
</dbReference>
<feature type="transmembrane region" description="Helical" evidence="4">
    <location>
        <begin position="280"/>
        <end position="300"/>
    </location>
</feature>
<dbReference type="KEGG" id="rpc:RPC_0640"/>
<keyword evidence="1 4" id="KW-0812">Transmembrane</keyword>
<evidence type="ECO:0000256" key="2">
    <source>
        <dbReference type="ARBA" id="ARBA00022989"/>
    </source>
</evidence>
<dbReference type="AlphaFoldDB" id="Q21BM3"/>
<feature type="domain" description="Major facilitator superfamily (MFS) profile" evidence="5">
    <location>
        <begin position="22"/>
        <end position="424"/>
    </location>
</feature>
<reference evidence="6" key="1">
    <citation type="submission" date="2006-03" db="EMBL/GenBank/DDBJ databases">
        <title>Complete sequence of Rhodopseudomonas palustris BisB18.</title>
        <authorList>
            <consortium name="US DOE Joint Genome Institute"/>
            <person name="Copeland A."/>
            <person name="Lucas S."/>
            <person name="Lapidus A."/>
            <person name="Barry K."/>
            <person name="Detter J.C."/>
            <person name="Glavina del Rio T."/>
            <person name="Hammon N."/>
            <person name="Israni S."/>
            <person name="Dalin E."/>
            <person name="Tice H."/>
            <person name="Pitluck S."/>
            <person name="Chain P."/>
            <person name="Malfatti S."/>
            <person name="Shin M."/>
            <person name="Vergez L."/>
            <person name="Schmutz J."/>
            <person name="Larimer F."/>
            <person name="Land M."/>
            <person name="Hauser L."/>
            <person name="Pelletier D.A."/>
            <person name="Kyrpides N."/>
            <person name="Anderson I."/>
            <person name="Oda Y."/>
            <person name="Harwood C.S."/>
            <person name="Richardson P."/>
        </authorList>
    </citation>
    <scope>NUCLEOTIDE SEQUENCE [LARGE SCALE GENOMIC DNA]</scope>
    <source>
        <strain evidence="6">BisB18</strain>
    </source>
</reference>
<keyword evidence="3 4" id="KW-0472">Membrane</keyword>
<dbReference type="HOGENOM" id="CLU_001265_59_9_5"/>
<dbReference type="Pfam" id="PF07690">
    <property type="entry name" value="MFS_1"/>
    <property type="match status" value="1"/>
</dbReference>
<evidence type="ECO:0000256" key="1">
    <source>
        <dbReference type="ARBA" id="ARBA00022692"/>
    </source>
</evidence>
<feature type="transmembrane region" description="Helical" evidence="4">
    <location>
        <begin position="62"/>
        <end position="81"/>
    </location>
</feature>
<dbReference type="InterPro" id="IPR036259">
    <property type="entry name" value="MFS_trans_sf"/>
</dbReference>
<feature type="transmembrane region" description="Helical" evidence="4">
    <location>
        <begin position="378"/>
        <end position="395"/>
    </location>
</feature>
<dbReference type="EMBL" id="CP000301">
    <property type="protein sequence ID" value="ABD86213.1"/>
    <property type="molecule type" value="Genomic_DNA"/>
</dbReference>
<feature type="transmembrane region" description="Helical" evidence="4">
    <location>
        <begin position="151"/>
        <end position="176"/>
    </location>
</feature>
<accession>Q21BM3</accession>
<dbReference type="Gene3D" id="1.20.1250.20">
    <property type="entry name" value="MFS general substrate transporter like domains"/>
    <property type="match status" value="2"/>
</dbReference>
<feature type="transmembrane region" description="Helical" evidence="4">
    <location>
        <begin position="246"/>
        <end position="268"/>
    </location>
</feature>
<evidence type="ECO:0000313" key="6">
    <source>
        <dbReference type="EMBL" id="ABD86213.1"/>
    </source>
</evidence>
<evidence type="ECO:0000259" key="5">
    <source>
        <dbReference type="PROSITE" id="PS50850"/>
    </source>
</evidence>
<dbReference type="SUPFAM" id="SSF103473">
    <property type="entry name" value="MFS general substrate transporter"/>
    <property type="match status" value="1"/>
</dbReference>
<keyword evidence="2 4" id="KW-1133">Transmembrane helix</keyword>
<evidence type="ECO:0000256" key="3">
    <source>
        <dbReference type="ARBA" id="ARBA00023136"/>
    </source>
</evidence>
<evidence type="ECO:0000256" key="4">
    <source>
        <dbReference type="SAM" id="Phobius"/>
    </source>
</evidence>
<dbReference type="PROSITE" id="PS50850">
    <property type="entry name" value="MFS"/>
    <property type="match status" value="1"/>
</dbReference>